<dbReference type="InterPro" id="IPR004154">
    <property type="entry name" value="Anticodon-bd"/>
</dbReference>
<dbReference type="AlphaFoldDB" id="A0A8K0L1N3"/>
<dbReference type="InterPro" id="IPR006195">
    <property type="entry name" value="aa-tRNA-synth_II"/>
</dbReference>
<evidence type="ECO:0000313" key="15">
    <source>
        <dbReference type="Proteomes" id="UP000809789"/>
    </source>
</evidence>
<evidence type="ECO:0000256" key="5">
    <source>
        <dbReference type="ARBA" id="ARBA00022490"/>
    </source>
</evidence>
<dbReference type="GO" id="GO:0005524">
    <property type="term" value="F:ATP binding"/>
    <property type="evidence" value="ECO:0007669"/>
    <property type="project" value="UniProtKB-KW"/>
</dbReference>
<dbReference type="PANTHER" id="PTHR42753">
    <property type="entry name" value="MITOCHONDRIAL RIBOSOME PROTEIN L39/PROLYL-TRNA LIGASE FAMILY MEMBER"/>
    <property type="match status" value="1"/>
</dbReference>
<evidence type="ECO:0000256" key="6">
    <source>
        <dbReference type="ARBA" id="ARBA00022598"/>
    </source>
</evidence>
<dbReference type="Pfam" id="PF00587">
    <property type="entry name" value="tRNA-synt_2b"/>
    <property type="match status" value="1"/>
</dbReference>
<evidence type="ECO:0000256" key="12">
    <source>
        <dbReference type="ARBA" id="ARBA00047671"/>
    </source>
</evidence>
<dbReference type="GO" id="GO:0006433">
    <property type="term" value="P:prolyl-tRNA aminoacylation"/>
    <property type="evidence" value="ECO:0007669"/>
    <property type="project" value="InterPro"/>
</dbReference>
<keyword evidence="5" id="KW-0963">Cytoplasm</keyword>
<keyword evidence="8" id="KW-0067">ATP-binding</keyword>
<comment type="subunit">
    <text evidence="3">Homodimer.</text>
</comment>
<evidence type="ECO:0000313" key="14">
    <source>
        <dbReference type="EMBL" id="KAG8626016.1"/>
    </source>
</evidence>
<keyword evidence="15" id="KW-1185">Reference proteome</keyword>
<dbReference type="GO" id="GO:0005739">
    <property type="term" value="C:mitochondrion"/>
    <property type="evidence" value="ECO:0007669"/>
    <property type="project" value="TreeGrafter"/>
</dbReference>
<keyword evidence="9" id="KW-0648">Protein biosynthesis</keyword>
<dbReference type="FunFam" id="3.30.930.10:FF:000066">
    <property type="entry name" value="Proline--tRNA ligase"/>
    <property type="match status" value="1"/>
</dbReference>
<dbReference type="OrthoDB" id="10267474at2759"/>
<keyword evidence="10" id="KW-0030">Aminoacyl-tRNA synthetase</keyword>
<dbReference type="EC" id="6.1.1.15" evidence="4"/>
<dbReference type="EMBL" id="JAESVG020000007">
    <property type="protein sequence ID" value="KAG8626016.1"/>
    <property type="molecule type" value="Genomic_DNA"/>
</dbReference>
<dbReference type="InterPro" id="IPR045864">
    <property type="entry name" value="aa-tRNA-synth_II/BPL/LPL"/>
</dbReference>
<name>A0A8K0L1N3_9PEZI</name>
<dbReference type="Gene3D" id="3.40.50.800">
    <property type="entry name" value="Anticodon-binding domain"/>
    <property type="match status" value="1"/>
</dbReference>
<dbReference type="PROSITE" id="PS50862">
    <property type="entry name" value="AA_TRNA_LIGASE_II"/>
    <property type="match status" value="1"/>
</dbReference>
<dbReference type="SUPFAM" id="SSF55681">
    <property type="entry name" value="Class II aaRS and biotin synthetases"/>
    <property type="match status" value="1"/>
</dbReference>
<keyword evidence="7" id="KW-0547">Nucleotide-binding</keyword>
<dbReference type="InterPro" id="IPR002314">
    <property type="entry name" value="aa-tRNA-synt_IIb"/>
</dbReference>
<dbReference type="InterPro" id="IPR002316">
    <property type="entry name" value="Pro-tRNA-ligase_IIa"/>
</dbReference>
<dbReference type="PANTHER" id="PTHR42753:SF2">
    <property type="entry name" value="PROLINE--TRNA LIGASE"/>
    <property type="match status" value="1"/>
</dbReference>
<evidence type="ECO:0000256" key="4">
    <source>
        <dbReference type="ARBA" id="ARBA00012831"/>
    </source>
</evidence>
<keyword evidence="6" id="KW-0436">Ligase</keyword>
<evidence type="ECO:0000256" key="11">
    <source>
        <dbReference type="ARBA" id="ARBA00029731"/>
    </source>
</evidence>
<sequence>MNYARKSAGKAVLTVVNGRTSIACTPLRVTRWHTTSRALAQSGTTIHRLSRSWIPTTTKSKPTTDTEDSHSLLIRGGFLRQTHAGIFHLLPLGQRVQSKLEHVIDHHMESIGASKVSLSSISSEALWRQSGRLEGKDSELFHFKDRKDTKLLLSPTHEEEITSIVSGTVQSHKDLPLRLYQISRKYRDEQRPRQGLLRGREFLMKDLYTFDSNEEASRTTYKEVRSAYERIFKQLSVPFLTAAADSGSMGGEISHEYHYPSPDGEDHIIQCPNCRETRNDEVAVTRTAIEEKDMIQDRDNIHPQYVATEDGKTLIHVWVPKKVSNEASPRPPTINLNAVKAALPDLDVKKELVITYDDSRYYDRTIFLLDPRVSPSLLEDTSFEVRQAAIDGIPLSLTSVLPGDLCIGCEEGQVNVIKAVEVGHTFNLGTRYSKPLKLQVRTSTNELVDVRMGCHGIGVSRLIAAIASVKADEKGLNWPSVIAPYSVLVIPLKDREDDAVRAARSIQAAIEEGWNGPSKFMPDVAVDDRNKPVGWKLRDAELIGYPIVVVVGDGYTKNATVEIQCRQLGLKEKEVILNVTTLQDIFAALETKGTASVS</sequence>
<comment type="subcellular location">
    <subcellularLocation>
        <location evidence="1">Cytoplasm</location>
    </subcellularLocation>
</comment>
<evidence type="ECO:0000256" key="7">
    <source>
        <dbReference type="ARBA" id="ARBA00022741"/>
    </source>
</evidence>
<dbReference type="Pfam" id="PF03129">
    <property type="entry name" value="HGTP_anticodon"/>
    <property type="match status" value="1"/>
</dbReference>
<comment type="catalytic activity">
    <reaction evidence="12">
        <text>tRNA(Pro) + L-proline + ATP = L-prolyl-tRNA(Pro) + AMP + diphosphate</text>
        <dbReference type="Rhea" id="RHEA:14305"/>
        <dbReference type="Rhea" id="RHEA-COMP:9700"/>
        <dbReference type="Rhea" id="RHEA-COMP:9702"/>
        <dbReference type="ChEBI" id="CHEBI:30616"/>
        <dbReference type="ChEBI" id="CHEBI:33019"/>
        <dbReference type="ChEBI" id="CHEBI:60039"/>
        <dbReference type="ChEBI" id="CHEBI:78442"/>
        <dbReference type="ChEBI" id="CHEBI:78532"/>
        <dbReference type="ChEBI" id="CHEBI:456215"/>
        <dbReference type="EC" id="6.1.1.15"/>
    </reaction>
</comment>
<dbReference type="Gene3D" id="3.30.930.10">
    <property type="entry name" value="Bira Bifunctional Protein, Domain 2"/>
    <property type="match status" value="2"/>
</dbReference>
<reference evidence="14" key="1">
    <citation type="submission" date="2021-07" db="EMBL/GenBank/DDBJ databases">
        <title>Elsinoe batatas strain:CRI-CJ2 Genome sequencing and assembly.</title>
        <authorList>
            <person name="Huang L."/>
        </authorList>
    </citation>
    <scope>NUCLEOTIDE SEQUENCE</scope>
    <source>
        <strain evidence="14">CRI-CJ2</strain>
    </source>
</reference>
<evidence type="ECO:0000256" key="9">
    <source>
        <dbReference type="ARBA" id="ARBA00022917"/>
    </source>
</evidence>
<evidence type="ECO:0000256" key="8">
    <source>
        <dbReference type="ARBA" id="ARBA00022840"/>
    </source>
</evidence>
<organism evidence="14 15">
    <name type="scientific">Elsinoe batatas</name>
    <dbReference type="NCBI Taxonomy" id="2601811"/>
    <lineage>
        <taxon>Eukaryota</taxon>
        <taxon>Fungi</taxon>
        <taxon>Dikarya</taxon>
        <taxon>Ascomycota</taxon>
        <taxon>Pezizomycotina</taxon>
        <taxon>Dothideomycetes</taxon>
        <taxon>Dothideomycetidae</taxon>
        <taxon>Myriangiales</taxon>
        <taxon>Elsinoaceae</taxon>
        <taxon>Elsinoe</taxon>
    </lineage>
</organism>
<dbReference type="GO" id="GO:0004827">
    <property type="term" value="F:proline-tRNA ligase activity"/>
    <property type="evidence" value="ECO:0007669"/>
    <property type="project" value="UniProtKB-EC"/>
</dbReference>
<comment type="similarity">
    <text evidence="2">Belongs to the class-II aminoacyl-tRNA synthetase family.</text>
</comment>
<dbReference type="SUPFAM" id="SSF52954">
    <property type="entry name" value="Class II aaRS ABD-related"/>
    <property type="match status" value="1"/>
</dbReference>
<feature type="domain" description="Aminoacyl-transfer RNA synthetases class-II family profile" evidence="13">
    <location>
        <begin position="93"/>
        <end position="479"/>
    </location>
</feature>
<evidence type="ECO:0000256" key="10">
    <source>
        <dbReference type="ARBA" id="ARBA00023146"/>
    </source>
</evidence>
<proteinExistence type="inferred from homology"/>
<evidence type="ECO:0000256" key="3">
    <source>
        <dbReference type="ARBA" id="ARBA00011738"/>
    </source>
</evidence>
<dbReference type="Proteomes" id="UP000809789">
    <property type="component" value="Unassembled WGS sequence"/>
</dbReference>
<evidence type="ECO:0000256" key="1">
    <source>
        <dbReference type="ARBA" id="ARBA00004496"/>
    </source>
</evidence>
<protein>
    <recommendedName>
        <fullName evidence="4">proline--tRNA ligase</fullName>
        <ecNumber evidence="4">6.1.1.15</ecNumber>
    </recommendedName>
    <alternativeName>
        <fullName evidence="11">Prolyl-tRNA synthetase</fullName>
    </alternativeName>
</protein>
<accession>A0A8K0L1N3</accession>
<evidence type="ECO:0000256" key="2">
    <source>
        <dbReference type="ARBA" id="ARBA00008226"/>
    </source>
</evidence>
<dbReference type="InterPro" id="IPR036621">
    <property type="entry name" value="Anticodon-bd_dom_sf"/>
</dbReference>
<dbReference type="PRINTS" id="PR01046">
    <property type="entry name" value="TRNASYNTHPRO"/>
</dbReference>
<dbReference type="InterPro" id="IPR050062">
    <property type="entry name" value="Pro-tRNA_synthetase"/>
</dbReference>
<comment type="caution">
    <text evidence="14">The sequence shown here is derived from an EMBL/GenBank/DDBJ whole genome shotgun (WGS) entry which is preliminary data.</text>
</comment>
<gene>
    <name evidence="14" type="ORF">KVT40_006417</name>
</gene>
<evidence type="ECO:0000259" key="13">
    <source>
        <dbReference type="PROSITE" id="PS50862"/>
    </source>
</evidence>